<name>A0A9W5YC34_9FIRM</name>
<keyword evidence="3" id="KW-0804">Transcription</keyword>
<feature type="domain" description="HTH araC/xylS-type" evidence="4">
    <location>
        <begin position="184"/>
        <end position="282"/>
    </location>
</feature>
<evidence type="ECO:0000313" key="6">
    <source>
        <dbReference type="Proteomes" id="UP001144256"/>
    </source>
</evidence>
<dbReference type="InterPro" id="IPR020449">
    <property type="entry name" value="Tscrpt_reg_AraC-type_HTH"/>
</dbReference>
<dbReference type="InterPro" id="IPR037923">
    <property type="entry name" value="HTH-like"/>
</dbReference>
<dbReference type="EMBL" id="BRLB01000006">
    <property type="protein sequence ID" value="GKX29931.1"/>
    <property type="molecule type" value="Genomic_DNA"/>
</dbReference>
<dbReference type="Gene3D" id="1.10.10.60">
    <property type="entry name" value="Homeodomain-like"/>
    <property type="match status" value="2"/>
</dbReference>
<dbReference type="InterPro" id="IPR018060">
    <property type="entry name" value="HTH_AraC"/>
</dbReference>
<keyword evidence="2" id="KW-0238">DNA-binding</keyword>
<dbReference type="Proteomes" id="UP001144256">
    <property type="component" value="Unassembled WGS sequence"/>
</dbReference>
<proteinExistence type="predicted"/>
<dbReference type="InterPro" id="IPR014710">
    <property type="entry name" value="RmlC-like_jellyroll"/>
</dbReference>
<keyword evidence="1" id="KW-0805">Transcription regulation</keyword>
<dbReference type="PRINTS" id="PR00032">
    <property type="entry name" value="HTHARAC"/>
</dbReference>
<evidence type="ECO:0000256" key="2">
    <source>
        <dbReference type="ARBA" id="ARBA00023125"/>
    </source>
</evidence>
<evidence type="ECO:0000256" key="1">
    <source>
        <dbReference type="ARBA" id="ARBA00023015"/>
    </source>
</evidence>
<protein>
    <recommendedName>
        <fullName evidence="4">HTH araC/xylS-type domain-containing protein</fullName>
    </recommendedName>
</protein>
<dbReference type="Pfam" id="PF12833">
    <property type="entry name" value="HTH_18"/>
    <property type="match status" value="1"/>
</dbReference>
<reference evidence="5" key="1">
    <citation type="submission" date="2022-06" db="EMBL/GenBank/DDBJ databases">
        <title>Vallitalea longa sp. nov., an anaerobic bacterium isolated from marine sediment.</title>
        <authorList>
            <person name="Hirano S."/>
            <person name="Terahara T."/>
            <person name="Mori K."/>
            <person name="Hamada M."/>
            <person name="Matsumoto R."/>
            <person name="Kobayashi T."/>
        </authorList>
    </citation>
    <scope>NUCLEOTIDE SEQUENCE</scope>
    <source>
        <strain evidence="5">SH18-1</strain>
    </source>
</reference>
<dbReference type="PANTHER" id="PTHR43280">
    <property type="entry name" value="ARAC-FAMILY TRANSCRIPTIONAL REGULATOR"/>
    <property type="match status" value="1"/>
</dbReference>
<evidence type="ECO:0000313" key="5">
    <source>
        <dbReference type="EMBL" id="GKX29931.1"/>
    </source>
</evidence>
<dbReference type="SMART" id="SM00342">
    <property type="entry name" value="HTH_ARAC"/>
    <property type="match status" value="1"/>
</dbReference>
<dbReference type="SUPFAM" id="SSF51215">
    <property type="entry name" value="Regulatory protein AraC"/>
    <property type="match status" value="1"/>
</dbReference>
<accession>A0A9W5YC34</accession>
<dbReference type="AlphaFoldDB" id="A0A9W5YC34"/>
<dbReference type="SUPFAM" id="SSF46689">
    <property type="entry name" value="Homeodomain-like"/>
    <property type="match status" value="2"/>
</dbReference>
<sequence length="285" mass="32900">MNIAEIVHKKFPNNESHHRVLSNNNSTGILLSGYVRKNSHTGSHIDYTPSEYHGLFVLSGKGIYKDINGKEIPIESGDFVQRFPNKTHSTIVTTDDWSELYLSIGHKVFNSLAEIYVFSPDKPVLTPGHDFELIQQMLDFHHRLDKANRIELPLLMNEAIAIISKATYLDRINRTTTDEMNILAMSIKYIEEHITNRISVEDVAQYVNMGYEKFRKLFTKQYRISPGNYILNRRINAAQKLLSSSNLSVKEISLELGYPDSYTFSKQFKKITGHTPSEFKRFYYL</sequence>
<comment type="caution">
    <text evidence="5">The sequence shown here is derived from an EMBL/GenBank/DDBJ whole genome shotgun (WGS) entry which is preliminary data.</text>
</comment>
<dbReference type="PANTHER" id="PTHR43280:SF28">
    <property type="entry name" value="HTH-TYPE TRANSCRIPTIONAL ACTIVATOR RHAS"/>
    <property type="match status" value="1"/>
</dbReference>
<dbReference type="PROSITE" id="PS00041">
    <property type="entry name" value="HTH_ARAC_FAMILY_1"/>
    <property type="match status" value="1"/>
</dbReference>
<dbReference type="RefSeq" id="WP_281815703.1">
    <property type="nucleotide sequence ID" value="NZ_BRLB01000006.1"/>
</dbReference>
<dbReference type="GO" id="GO:0043565">
    <property type="term" value="F:sequence-specific DNA binding"/>
    <property type="evidence" value="ECO:0007669"/>
    <property type="project" value="InterPro"/>
</dbReference>
<dbReference type="InterPro" id="IPR018062">
    <property type="entry name" value="HTH_AraC-typ_CS"/>
</dbReference>
<keyword evidence="6" id="KW-1185">Reference proteome</keyword>
<dbReference type="InterPro" id="IPR009057">
    <property type="entry name" value="Homeodomain-like_sf"/>
</dbReference>
<gene>
    <name evidence="5" type="ORF">SH1V18_24110</name>
</gene>
<evidence type="ECO:0000259" key="4">
    <source>
        <dbReference type="PROSITE" id="PS01124"/>
    </source>
</evidence>
<dbReference type="GO" id="GO:0003700">
    <property type="term" value="F:DNA-binding transcription factor activity"/>
    <property type="evidence" value="ECO:0007669"/>
    <property type="project" value="InterPro"/>
</dbReference>
<dbReference type="PROSITE" id="PS01124">
    <property type="entry name" value="HTH_ARAC_FAMILY_2"/>
    <property type="match status" value="1"/>
</dbReference>
<evidence type="ECO:0000256" key="3">
    <source>
        <dbReference type="ARBA" id="ARBA00023163"/>
    </source>
</evidence>
<organism evidence="5 6">
    <name type="scientific">Vallitalea longa</name>
    <dbReference type="NCBI Taxonomy" id="2936439"/>
    <lineage>
        <taxon>Bacteria</taxon>
        <taxon>Bacillati</taxon>
        <taxon>Bacillota</taxon>
        <taxon>Clostridia</taxon>
        <taxon>Lachnospirales</taxon>
        <taxon>Vallitaleaceae</taxon>
        <taxon>Vallitalea</taxon>
    </lineage>
</organism>
<dbReference type="Gene3D" id="2.60.120.10">
    <property type="entry name" value="Jelly Rolls"/>
    <property type="match status" value="1"/>
</dbReference>